<proteinExistence type="predicted"/>
<keyword evidence="1" id="KW-0732">Signal</keyword>
<organism evidence="2">
    <name type="scientific">Arundo donax</name>
    <name type="common">Giant reed</name>
    <name type="synonym">Donax arundinaceus</name>
    <dbReference type="NCBI Taxonomy" id="35708"/>
    <lineage>
        <taxon>Eukaryota</taxon>
        <taxon>Viridiplantae</taxon>
        <taxon>Streptophyta</taxon>
        <taxon>Embryophyta</taxon>
        <taxon>Tracheophyta</taxon>
        <taxon>Spermatophyta</taxon>
        <taxon>Magnoliopsida</taxon>
        <taxon>Liliopsida</taxon>
        <taxon>Poales</taxon>
        <taxon>Poaceae</taxon>
        <taxon>PACMAD clade</taxon>
        <taxon>Arundinoideae</taxon>
        <taxon>Arundineae</taxon>
        <taxon>Arundo</taxon>
    </lineage>
</organism>
<feature type="signal peptide" evidence="1">
    <location>
        <begin position="1"/>
        <end position="16"/>
    </location>
</feature>
<reference evidence="2" key="1">
    <citation type="submission" date="2014-09" db="EMBL/GenBank/DDBJ databases">
        <authorList>
            <person name="Magalhaes I.L.F."/>
            <person name="Oliveira U."/>
            <person name="Santos F.R."/>
            <person name="Vidigal T.H.D.A."/>
            <person name="Brescovit A.D."/>
            <person name="Santos A.J."/>
        </authorList>
    </citation>
    <scope>NUCLEOTIDE SEQUENCE</scope>
    <source>
        <tissue evidence="2">Shoot tissue taken approximately 20 cm above the soil surface</tissue>
    </source>
</reference>
<evidence type="ECO:0000313" key="2">
    <source>
        <dbReference type="EMBL" id="JAE07084.1"/>
    </source>
</evidence>
<evidence type="ECO:0000256" key="1">
    <source>
        <dbReference type="SAM" id="SignalP"/>
    </source>
</evidence>
<dbReference type="EMBL" id="GBRH01190812">
    <property type="protein sequence ID" value="JAE07084.1"/>
    <property type="molecule type" value="Transcribed_RNA"/>
</dbReference>
<name>A0A0A9F7A9_ARUDO</name>
<reference evidence="2" key="2">
    <citation type="journal article" date="2015" name="Data Brief">
        <title>Shoot transcriptome of the giant reed, Arundo donax.</title>
        <authorList>
            <person name="Barrero R.A."/>
            <person name="Guerrero F.D."/>
            <person name="Moolhuijzen P."/>
            <person name="Goolsby J.A."/>
            <person name="Tidwell J."/>
            <person name="Bellgard S.E."/>
            <person name="Bellgard M.I."/>
        </authorList>
    </citation>
    <scope>NUCLEOTIDE SEQUENCE</scope>
    <source>
        <tissue evidence="2">Shoot tissue taken approximately 20 cm above the soil surface</tissue>
    </source>
</reference>
<accession>A0A0A9F7A9</accession>
<feature type="chain" id="PRO_5002047248" evidence="1">
    <location>
        <begin position="17"/>
        <end position="40"/>
    </location>
</feature>
<protein>
    <submittedName>
        <fullName evidence="2">Uncharacterized protein</fullName>
    </submittedName>
</protein>
<dbReference type="AlphaFoldDB" id="A0A0A9F7A9"/>
<sequence>MLKLILLHLSSKLFSCRRVALEAEIIVAYVTVEIVMHQVT</sequence>